<keyword evidence="2" id="KW-0472">Membrane</keyword>
<keyword evidence="4" id="KW-1185">Reference proteome</keyword>
<evidence type="ECO:0000313" key="3">
    <source>
        <dbReference type="EnsemblMetazoa" id="AFAF015567-PA"/>
    </source>
</evidence>
<accession>A0A182QRS3</accession>
<dbReference type="Proteomes" id="UP000075886">
    <property type="component" value="Unassembled WGS sequence"/>
</dbReference>
<dbReference type="VEuPathDB" id="VectorBase:AFAF015567"/>
<protein>
    <submittedName>
        <fullName evidence="3">Uncharacterized protein</fullName>
    </submittedName>
</protein>
<evidence type="ECO:0000313" key="4">
    <source>
        <dbReference type="Proteomes" id="UP000075886"/>
    </source>
</evidence>
<feature type="transmembrane region" description="Helical" evidence="2">
    <location>
        <begin position="7"/>
        <end position="27"/>
    </location>
</feature>
<evidence type="ECO:0000256" key="1">
    <source>
        <dbReference type="SAM" id="MobiDB-lite"/>
    </source>
</evidence>
<name>A0A182QRS3_9DIPT</name>
<dbReference type="EMBL" id="AXCN02001442">
    <property type="status" value="NOT_ANNOTATED_CDS"/>
    <property type="molecule type" value="Genomic_DNA"/>
</dbReference>
<reference evidence="4" key="1">
    <citation type="submission" date="2014-01" db="EMBL/GenBank/DDBJ databases">
        <title>The Genome Sequence of Anopheles farauti FAR1 (V2).</title>
        <authorList>
            <consortium name="The Broad Institute Genomics Platform"/>
            <person name="Neafsey D.E."/>
            <person name="Besansky N."/>
            <person name="Howell P."/>
            <person name="Walton C."/>
            <person name="Young S.K."/>
            <person name="Zeng Q."/>
            <person name="Gargeya S."/>
            <person name="Fitzgerald M."/>
            <person name="Haas B."/>
            <person name="Abouelleil A."/>
            <person name="Allen A.W."/>
            <person name="Alvarado L."/>
            <person name="Arachchi H.M."/>
            <person name="Berlin A.M."/>
            <person name="Chapman S.B."/>
            <person name="Gainer-Dewar J."/>
            <person name="Goldberg J."/>
            <person name="Griggs A."/>
            <person name="Gujja S."/>
            <person name="Hansen M."/>
            <person name="Howarth C."/>
            <person name="Imamovic A."/>
            <person name="Ireland A."/>
            <person name="Larimer J."/>
            <person name="McCowan C."/>
            <person name="Murphy C."/>
            <person name="Pearson M."/>
            <person name="Poon T.W."/>
            <person name="Priest M."/>
            <person name="Roberts A."/>
            <person name="Saif S."/>
            <person name="Shea T."/>
            <person name="Sisk P."/>
            <person name="Sykes S."/>
            <person name="Wortman J."/>
            <person name="Nusbaum C."/>
            <person name="Birren B."/>
        </authorList>
    </citation>
    <scope>NUCLEOTIDE SEQUENCE [LARGE SCALE GENOMIC DNA]</scope>
    <source>
        <strain evidence="4">FAR1</strain>
    </source>
</reference>
<reference evidence="3" key="2">
    <citation type="submission" date="2020-05" db="UniProtKB">
        <authorList>
            <consortium name="EnsemblMetazoa"/>
        </authorList>
    </citation>
    <scope>IDENTIFICATION</scope>
    <source>
        <strain evidence="3">FAR1</strain>
    </source>
</reference>
<evidence type="ECO:0000256" key="2">
    <source>
        <dbReference type="SAM" id="Phobius"/>
    </source>
</evidence>
<feature type="compositionally biased region" description="Polar residues" evidence="1">
    <location>
        <begin position="168"/>
        <end position="177"/>
    </location>
</feature>
<organism evidence="3 4">
    <name type="scientific">Anopheles farauti</name>
    <dbReference type="NCBI Taxonomy" id="69004"/>
    <lineage>
        <taxon>Eukaryota</taxon>
        <taxon>Metazoa</taxon>
        <taxon>Ecdysozoa</taxon>
        <taxon>Arthropoda</taxon>
        <taxon>Hexapoda</taxon>
        <taxon>Insecta</taxon>
        <taxon>Pterygota</taxon>
        <taxon>Neoptera</taxon>
        <taxon>Endopterygota</taxon>
        <taxon>Diptera</taxon>
        <taxon>Nematocera</taxon>
        <taxon>Culicoidea</taxon>
        <taxon>Culicidae</taxon>
        <taxon>Anophelinae</taxon>
        <taxon>Anopheles</taxon>
    </lineage>
</organism>
<dbReference type="AlphaFoldDB" id="A0A182QRS3"/>
<sequence>MADLRSNNIIIGMIAIIAGIAAATAWVDGVPRGERNVRNGTRRDERMGKNSEAHLAWRTTRFAKFGKCAWDVRDRKAGKRPSSDALRRTRVSDGHEEKSALLTLLEEQKFTTGVLRWTWRRLSSHTPGTDVSGAAYSSLTLIAPAGRSRDRGFLDSPRFGSRRDDPPASSSLAMGRLQRQTQADEILESGSPCLGFASPSGMISSLPSAAAAAAAAACKRFVPAVFGFGVPLACFSTTQTLVPLMAPAPFGGR</sequence>
<keyword evidence="2" id="KW-1133">Transmembrane helix</keyword>
<keyword evidence="2" id="KW-0812">Transmembrane</keyword>
<dbReference type="EnsemblMetazoa" id="AFAF015567-RA">
    <property type="protein sequence ID" value="AFAF015567-PA"/>
    <property type="gene ID" value="AFAF015567"/>
</dbReference>
<feature type="region of interest" description="Disordered" evidence="1">
    <location>
        <begin position="152"/>
        <end position="177"/>
    </location>
</feature>
<proteinExistence type="predicted"/>